<gene>
    <name evidence="1" type="ORF">QC823_15430</name>
</gene>
<proteinExistence type="predicted"/>
<sequence length="251" mass="29413">MKALESEEYQRQRAMLDEEWRIAERLDDLTPERKTRKEYEYAKLEARHALGWDEGDIVAGLIYRWLTVRNPYHIDLAVMYCHQHGLLPPPVLWRYVGEVATKRFNGDAPTGTPEKITREQIKTNALLLMANLICHGDTDEKAASKAAAHYAELYPSMKPYKASTLLKEYPKRWRKPYERSPFHPDELKKAADALGMEVDLSNLPTPPATMEEAHFQNWREQGFIPDEWREQWRQLRKQLPEADPDLTGERR</sequence>
<name>A0ABU1H7S9_9GAMM</name>
<dbReference type="EMBL" id="JARWAN010000038">
    <property type="protein sequence ID" value="MDR5900356.1"/>
    <property type="molecule type" value="Genomic_DNA"/>
</dbReference>
<organism evidence="1 2">
    <name type="scientific">Vreelandella vilamensis</name>
    <dbReference type="NCBI Taxonomy" id="531309"/>
    <lineage>
        <taxon>Bacteria</taxon>
        <taxon>Pseudomonadati</taxon>
        <taxon>Pseudomonadota</taxon>
        <taxon>Gammaproteobacteria</taxon>
        <taxon>Oceanospirillales</taxon>
        <taxon>Halomonadaceae</taxon>
        <taxon>Vreelandella</taxon>
    </lineage>
</organism>
<dbReference type="RefSeq" id="WP_309657231.1">
    <property type="nucleotide sequence ID" value="NZ_JARWAN010000038.1"/>
</dbReference>
<evidence type="ECO:0000313" key="2">
    <source>
        <dbReference type="Proteomes" id="UP001254564"/>
    </source>
</evidence>
<keyword evidence="2" id="KW-1185">Reference proteome</keyword>
<dbReference type="Proteomes" id="UP001254564">
    <property type="component" value="Unassembled WGS sequence"/>
</dbReference>
<comment type="caution">
    <text evidence="1">The sequence shown here is derived from an EMBL/GenBank/DDBJ whole genome shotgun (WGS) entry which is preliminary data.</text>
</comment>
<evidence type="ECO:0000313" key="1">
    <source>
        <dbReference type="EMBL" id="MDR5900356.1"/>
    </source>
</evidence>
<reference evidence="1 2" key="1">
    <citation type="submission" date="2023-04" db="EMBL/GenBank/DDBJ databases">
        <title>A long-awaited taxogenomic arrangement of the family Halomonadaceae.</title>
        <authorList>
            <person name="De La Haba R."/>
            <person name="Chuvochina M."/>
            <person name="Wittouck S."/>
            <person name="Arahal D.R."/>
            <person name="Sanchez-Porro C."/>
            <person name="Hugenholtz P."/>
            <person name="Ventosa A."/>
        </authorList>
    </citation>
    <scope>NUCLEOTIDE SEQUENCE [LARGE SCALE GENOMIC DNA]</scope>
    <source>
        <strain evidence="1 2">DSM 21020</strain>
    </source>
</reference>
<accession>A0ABU1H7S9</accession>
<protein>
    <submittedName>
        <fullName evidence="1">Uncharacterized protein</fullName>
    </submittedName>
</protein>